<feature type="region of interest" description="Disordered" evidence="2">
    <location>
        <begin position="25"/>
        <end position="62"/>
    </location>
</feature>
<dbReference type="NCBIfam" id="TIGR01554">
    <property type="entry name" value="major_cap_HK97"/>
    <property type="match status" value="1"/>
</dbReference>
<accession>A0A9X4NZQ3</accession>
<sequence length="423" mass="46646">MALKQLILNRKINERSSAIAKLMEERSDLQKQEEDLERALEEAKTDEEIQTVDDSSKELEEQVKKIDDQIADLEKQKQELEDELSTMDDTSKDDKPKDGEKRNMKKFKVTEEEVEEKRSAINAFVKSKGMDKRAGFTSVEGGALIPEELLKPQETPEDVVDLSKYIRSVPVNSATGKFPVISKSGSKMATVEELKENPELANPTMVEIDYSVATRRGYIPLSQEVIDDANYDVTGLISDEIQDQSLNTKNADIALVLQSAPAKAITGVDGLKDLINKGIKKVYDVKFFISASMYSELDKLKDKNGRYLLQDSITAASGKQLLGKEVVVLDDDVIGKAEGDLVGFIGDAKAFAAFFDRKQVSVQWVDNNIYGKLLAGVIRYDVKATDTAAGFYVTFTSGSDSTTTSSPTTTTTTLPTTTTTTEA</sequence>
<comment type="subcellular location">
    <subcellularLocation>
        <location evidence="1">Virion</location>
    </subcellularLocation>
</comment>
<feature type="region of interest" description="Disordered" evidence="2">
    <location>
        <begin position="74"/>
        <end position="109"/>
    </location>
</feature>
<dbReference type="InterPro" id="IPR054612">
    <property type="entry name" value="Phage_capsid-like_C"/>
</dbReference>
<evidence type="ECO:0000313" key="4">
    <source>
        <dbReference type="EMBL" id="MDG6145891.1"/>
    </source>
</evidence>
<feature type="domain" description="Phage capsid-like C-terminal" evidence="3">
    <location>
        <begin position="141"/>
        <end position="368"/>
    </location>
</feature>
<proteinExistence type="predicted"/>
<comment type="caution">
    <text evidence="4">The sequence shown here is derived from an EMBL/GenBank/DDBJ whole genome shotgun (WGS) entry which is preliminary data.</text>
</comment>
<protein>
    <submittedName>
        <fullName evidence="4">Phage major capsid protein</fullName>
    </submittedName>
</protein>
<dbReference type="Proteomes" id="UP001153199">
    <property type="component" value="Unassembled WGS sequence"/>
</dbReference>
<evidence type="ECO:0000313" key="5">
    <source>
        <dbReference type="Proteomes" id="UP001153199"/>
    </source>
</evidence>
<evidence type="ECO:0000256" key="2">
    <source>
        <dbReference type="SAM" id="MobiDB-lite"/>
    </source>
</evidence>
<name>A0A9X4NZQ3_9LACT</name>
<keyword evidence="5" id="KW-1185">Reference proteome</keyword>
<feature type="compositionally biased region" description="Basic and acidic residues" evidence="2">
    <location>
        <begin position="89"/>
        <end position="109"/>
    </location>
</feature>
<dbReference type="Pfam" id="PF05065">
    <property type="entry name" value="Phage_capsid"/>
    <property type="match status" value="1"/>
</dbReference>
<feature type="compositionally biased region" description="Basic and acidic residues" evidence="2">
    <location>
        <begin position="25"/>
        <end position="47"/>
    </location>
</feature>
<reference evidence="4" key="1">
    <citation type="submission" date="2022-06" db="EMBL/GenBank/DDBJ databases">
        <title>Lactococcus from bovine mastitis in China.</title>
        <authorList>
            <person name="Lin Y."/>
            <person name="Han B."/>
        </authorList>
    </citation>
    <scope>NUCLEOTIDE SEQUENCE</scope>
    <source>
        <strain evidence="4">Ningxia-I-26</strain>
    </source>
</reference>
<dbReference type="AlphaFoldDB" id="A0A9X4NZQ3"/>
<feature type="region of interest" description="Disordered" evidence="2">
    <location>
        <begin position="398"/>
        <end position="423"/>
    </location>
</feature>
<evidence type="ECO:0000259" key="3">
    <source>
        <dbReference type="Pfam" id="PF05065"/>
    </source>
</evidence>
<organism evidence="4 5">
    <name type="scientific">Lactococcus formosensis</name>
    <dbReference type="NCBI Taxonomy" id="1281486"/>
    <lineage>
        <taxon>Bacteria</taxon>
        <taxon>Bacillati</taxon>
        <taxon>Bacillota</taxon>
        <taxon>Bacilli</taxon>
        <taxon>Lactobacillales</taxon>
        <taxon>Streptococcaceae</taxon>
        <taxon>Lactococcus</taxon>
    </lineage>
</organism>
<dbReference type="SUPFAM" id="SSF56563">
    <property type="entry name" value="Major capsid protein gp5"/>
    <property type="match status" value="1"/>
</dbReference>
<dbReference type="Gene3D" id="3.30.2320.10">
    <property type="entry name" value="hypothetical protein PF0899 domain"/>
    <property type="match status" value="1"/>
</dbReference>
<dbReference type="Gene3D" id="3.30.2400.10">
    <property type="entry name" value="Major capsid protein gp5"/>
    <property type="match status" value="1"/>
</dbReference>
<gene>
    <name evidence="4" type="ORF">NF717_09560</name>
</gene>
<dbReference type="InterPro" id="IPR024455">
    <property type="entry name" value="Phage_capsid"/>
</dbReference>
<dbReference type="RefSeq" id="WP_279365009.1">
    <property type="nucleotide sequence ID" value="NZ_JAMWEC010000002.1"/>
</dbReference>
<evidence type="ECO:0000256" key="1">
    <source>
        <dbReference type="ARBA" id="ARBA00004328"/>
    </source>
</evidence>
<dbReference type="EMBL" id="JAMWFV010000017">
    <property type="protein sequence ID" value="MDG6145891.1"/>
    <property type="molecule type" value="Genomic_DNA"/>
</dbReference>